<keyword evidence="4" id="KW-0255">Endonuclease</keyword>
<proteinExistence type="predicted"/>
<accession>A0A6L2NMQ5</accession>
<organism evidence="9">
    <name type="scientific">Tanacetum cinerariifolium</name>
    <name type="common">Dalmatian daisy</name>
    <name type="synonym">Chrysanthemum cinerariifolium</name>
    <dbReference type="NCBI Taxonomy" id="118510"/>
    <lineage>
        <taxon>Eukaryota</taxon>
        <taxon>Viridiplantae</taxon>
        <taxon>Streptophyta</taxon>
        <taxon>Embryophyta</taxon>
        <taxon>Tracheophyta</taxon>
        <taxon>Spermatophyta</taxon>
        <taxon>Magnoliopsida</taxon>
        <taxon>eudicotyledons</taxon>
        <taxon>Gunneridae</taxon>
        <taxon>Pentapetalae</taxon>
        <taxon>asterids</taxon>
        <taxon>campanulids</taxon>
        <taxon>Asterales</taxon>
        <taxon>Asteraceae</taxon>
        <taxon>Asteroideae</taxon>
        <taxon>Anthemideae</taxon>
        <taxon>Anthemidinae</taxon>
        <taxon>Tanacetum</taxon>
    </lineage>
</organism>
<dbReference type="InterPro" id="IPR012337">
    <property type="entry name" value="RNaseH-like_sf"/>
</dbReference>
<dbReference type="InterPro" id="IPR036397">
    <property type="entry name" value="RNaseH_sf"/>
</dbReference>
<gene>
    <name evidence="9" type="ORF">Tci_059358</name>
</gene>
<keyword evidence="6" id="KW-0695">RNA-directed DNA polymerase</keyword>
<dbReference type="SUPFAM" id="SSF53098">
    <property type="entry name" value="Ribonuclease H-like"/>
    <property type="match status" value="1"/>
</dbReference>
<dbReference type="SUPFAM" id="SSF56672">
    <property type="entry name" value="DNA/RNA polymerases"/>
    <property type="match status" value="1"/>
</dbReference>
<name>A0A6L2NMQ5_TANCI</name>
<protein>
    <submittedName>
        <fullName evidence="9">Putative retroelement Pol polyprotein</fullName>
    </submittedName>
</protein>
<dbReference type="EMBL" id="BKCJ010009527">
    <property type="protein sequence ID" value="GEU87380.1"/>
    <property type="molecule type" value="Genomic_DNA"/>
</dbReference>
<sequence>MSPGNMCHRGTYFLTGKYVGPTILLGKESLTSVPQRTFPDDNSPEKPILSDKSPGKAENCRWGRDLISSIDEPPEVELKDLPPHLEYALLEGDDKLPVIITKDLSVEEKTALITVLKSHKRIQYASKTMTEAESNYTTTEKEMLDVVYAFEKFWSYLIMNKSILYTDHFALKYLFAKKDSKARFLRWVLLLQEFTFNVIYTKGVENLAADHLSRLENPHQNVLNPKEINKSFPFETLNLVSSCATPYHPQTSGQVEVSNRGLKRILERTVGENHASWSDKLDDALWAFRTAYKTPIGCTPYMLVYGNTCHLLIELEHKAYWP</sequence>
<feature type="domain" description="Reverse transcriptase RNase H-like" evidence="8">
    <location>
        <begin position="95"/>
        <end position="194"/>
    </location>
</feature>
<evidence type="ECO:0000256" key="2">
    <source>
        <dbReference type="ARBA" id="ARBA00022695"/>
    </source>
</evidence>
<evidence type="ECO:0000313" key="9">
    <source>
        <dbReference type="EMBL" id="GEU87380.1"/>
    </source>
</evidence>
<evidence type="ECO:0000256" key="7">
    <source>
        <dbReference type="SAM" id="MobiDB-lite"/>
    </source>
</evidence>
<keyword evidence="1" id="KW-0808">Transferase</keyword>
<evidence type="ECO:0000256" key="5">
    <source>
        <dbReference type="ARBA" id="ARBA00022801"/>
    </source>
</evidence>
<dbReference type="InterPro" id="IPR041373">
    <property type="entry name" value="RT_RNaseH"/>
</dbReference>
<dbReference type="CDD" id="cd09274">
    <property type="entry name" value="RNase_HI_RT_Ty3"/>
    <property type="match status" value="1"/>
</dbReference>
<dbReference type="GO" id="GO:0003676">
    <property type="term" value="F:nucleic acid binding"/>
    <property type="evidence" value="ECO:0007669"/>
    <property type="project" value="InterPro"/>
</dbReference>
<dbReference type="PANTHER" id="PTHR37984:SF5">
    <property type="entry name" value="PROTEIN NYNRIN-LIKE"/>
    <property type="match status" value="1"/>
</dbReference>
<dbReference type="InterPro" id="IPR043502">
    <property type="entry name" value="DNA/RNA_pol_sf"/>
</dbReference>
<keyword evidence="3" id="KW-0540">Nuclease</keyword>
<evidence type="ECO:0000256" key="3">
    <source>
        <dbReference type="ARBA" id="ARBA00022722"/>
    </source>
</evidence>
<dbReference type="GO" id="GO:0016787">
    <property type="term" value="F:hydrolase activity"/>
    <property type="evidence" value="ECO:0007669"/>
    <property type="project" value="UniProtKB-KW"/>
</dbReference>
<dbReference type="Gene3D" id="3.30.420.10">
    <property type="entry name" value="Ribonuclease H-like superfamily/Ribonuclease H"/>
    <property type="match status" value="1"/>
</dbReference>
<dbReference type="AlphaFoldDB" id="A0A6L2NMQ5"/>
<dbReference type="InterPro" id="IPR050951">
    <property type="entry name" value="Retrovirus_Pol_polyprotein"/>
</dbReference>
<dbReference type="GO" id="GO:0004519">
    <property type="term" value="F:endonuclease activity"/>
    <property type="evidence" value="ECO:0007669"/>
    <property type="project" value="UniProtKB-KW"/>
</dbReference>
<dbReference type="GO" id="GO:0003964">
    <property type="term" value="F:RNA-directed DNA polymerase activity"/>
    <property type="evidence" value="ECO:0007669"/>
    <property type="project" value="UniProtKB-KW"/>
</dbReference>
<dbReference type="PANTHER" id="PTHR37984">
    <property type="entry name" value="PROTEIN CBG26694"/>
    <property type="match status" value="1"/>
</dbReference>
<keyword evidence="2" id="KW-0548">Nucleotidyltransferase</keyword>
<evidence type="ECO:0000256" key="1">
    <source>
        <dbReference type="ARBA" id="ARBA00022679"/>
    </source>
</evidence>
<evidence type="ECO:0000256" key="4">
    <source>
        <dbReference type="ARBA" id="ARBA00022759"/>
    </source>
</evidence>
<reference evidence="9" key="1">
    <citation type="journal article" date="2019" name="Sci. Rep.">
        <title>Draft genome of Tanacetum cinerariifolium, the natural source of mosquito coil.</title>
        <authorList>
            <person name="Yamashiro T."/>
            <person name="Shiraishi A."/>
            <person name="Satake H."/>
            <person name="Nakayama K."/>
        </authorList>
    </citation>
    <scope>NUCLEOTIDE SEQUENCE</scope>
</reference>
<comment type="caution">
    <text evidence="9">The sequence shown here is derived from an EMBL/GenBank/DDBJ whole genome shotgun (WGS) entry which is preliminary data.</text>
</comment>
<dbReference type="Pfam" id="PF17917">
    <property type="entry name" value="RT_RNaseH"/>
    <property type="match status" value="1"/>
</dbReference>
<keyword evidence="5" id="KW-0378">Hydrolase</keyword>
<evidence type="ECO:0000259" key="8">
    <source>
        <dbReference type="Pfam" id="PF17917"/>
    </source>
</evidence>
<feature type="region of interest" description="Disordered" evidence="7">
    <location>
        <begin position="33"/>
        <end position="57"/>
    </location>
</feature>
<evidence type="ECO:0000256" key="6">
    <source>
        <dbReference type="ARBA" id="ARBA00022918"/>
    </source>
</evidence>